<proteinExistence type="predicted"/>
<organism evidence="1 2">
    <name type="scientific">Protopolystoma xenopodis</name>
    <dbReference type="NCBI Taxonomy" id="117903"/>
    <lineage>
        <taxon>Eukaryota</taxon>
        <taxon>Metazoa</taxon>
        <taxon>Spiralia</taxon>
        <taxon>Lophotrochozoa</taxon>
        <taxon>Platyhelminthes</taxon>
        <taxon>Monogenea</taxon>
        <taxon>Polyopisthocotylea</taxon>
        <taxon>Polystomatidea</taxon>
        <taxon>Polystomatidae</taxon>
        <taxon>Protopolystoma</taxon>
    </lineage>
</organism>
<dbReference type="AlphaFoldDB" id="A0A448WDG5"/>
<gene>
    <name evidence="1" type="ORF">PXEA_LOCUS2519</name>
</gene>
<dbReference type="Proteomes" id="UP000784294">
    <property type="component" value="Unassembled WGS sequence"/>
</dbReference>
<dbReference type="EMBL" id="CAAALY010005405">
    <property type="protein sequence ID" value="VEL09079.1"/>
    <property type="molecule type" value="Genomic_DNA"/>
</dbReference>
<reference evidence="1" key="1">
    <citation type="submission" date="2018-11" db="EMBL/GenBank/DDBJ databases">
        <authorList>
            <consortium name="Pathogen Informatics"/>
        </authorList>
    </citation>
    <scope>NUCLEOTIDE SEQUENCE</scope>
</reference>
<accession>A0A448WDG5</accession>
<comment type="caution">
    <text evidence="1">The sequence shown here is derived from an EMBL/GenBank/DDBJ whole genome shotgun (WGS) entry which is preliminary data.</text>
</comment>
<evidence type="ECO:0000313" key="2">
    <source>
        <dbReference type="Proteomes" id="UP000784294"/>
    </source>
</evidence>
<sequence>MANNTCMQNASCRMVFLLSSIYNSLLPDELARLHRLPTYHLKHLTWVQSQGLPAGSGRVVGTRECWWPTAPTNREVGDKRGN</sequence>
<name>A0A448WDG5_9PLAT</name>
<protein>
    <submittedName>
        <fullName evidence="1">Uncharacterized protein</fullName>
    </submittedName>
</protein>
<evidence type="ECO:0000313" key="1">
    <source>
        <dbReference type="EMBL" id="VEL09079.1"/>
    </source>
</evidence>
<keyword evidence="2" id="KW-1185">Reference proteome</keyword>